<keyword evidence="2" id="KW-0732">Signal</keyword>
<dbReference type="OrthoDB" id="9973665at2"/>
<protein>
    <submittedName>
        <fullName evidence="3">Uncharacterized protein</fullName>
    </submittedName>
</protein>
<evidence type="ECO:0000313" key="4">
    <source>
        <dbReference type="Proteomes" id="UP000238937"/>
    </source>
</evidence>
<dbReference type="RefSeq" id="WP_106303947.1">
    <property type="nucleotide sequence ID" value="NZ_PVWO01000108.1"/>
</dbReference>
<dbReference type="EMBL" id="PVWO01000108">
    <property type="protein sequence ID" value="PSB56774.1"/>
    <property type="molecule type" value="Genomic_DNA"/>
</dbReference>
<comment type="caution">
    <text evidence="3">The sequence shown here is derived from an EMBL/GenBank/DDBJ whole genome shotgun (WGS) entry which is preliminary data.</text>
</comment>
<feature type="chain" id="PRO_5015615971" evidence="2">
    <location>
        <begin position="26"/>
        <end position="71"/>
    </location>
</feature>
<name>A0A2T1GGI7_9CYAN</name>
<evidence type="ECO:0000313" key="3">
    <source>
        <dbReference type="EMBL" id="PSB56774.1"/>
    </source>
</evidence>
<keyword evidence="4" id="KW-1185">Reference proteome</keyword>
<gene>
    <name evidence="3" type="ORF">C7B77_10675</name>
</gene>
<organism evidence="3 4">
    <name type="scientific">Chamaesiphon polymorphus CCALA 037</name>
    <dbReference type="NCBI Taxonomy" id="2107692"/>
    <lineage>
        <taxon>Bacteria</taxon>
        <taxon>Bacillati</taxon>
        <taxon>Cyanobacteriota</taxon>
        <taxon>Cyanophyceae</taxon>
        <taxon>Gomontiellales</taxon>
        <taxon>Chamaesiphonaceae</taxon>
        <taxon>Chamaesiphon</taxon>
    </lineage>
</organism>
<proteinExistence type="predicted"/>
<dbReference type="Proteomes" id="UP000238937">
    <property type="component" value="Unassembled WGS sequence"/>
</dbReference>
<evidence type="ECO:0000256" key="2">
    <source>
        <dbReference type="SAM" id="SignalP"/>
    </source>
</evidence>
<feature type="signal peptide" evidence="2">
    <location>
        <begin position="1"/>
        <end position="25"/>
    </location>
</feature>
<feature type="region of interest" description="Disordered" evidence="1">
    <location>
        <begin position="26"/>
        <end position="71"/>
    </location>
</feature>
<dbReference type="AlphaFoldDB" id="A0A2T1GGI7"/>
<sequence length="71" mass="7400">MYKSTIALSISLGLVILGFCQTTLAGSQTTTRTGPNGNSAVTNRTYGNGSQTTTRTGPNGNSAVTNRSFRK</sequence>
<accession>A0A2T1GGI7</accession>
<reference evidence="3 4" key="1">
    <citation type="submission" date="2018-03" db="EMBL/GenBank/DDBJ databases">
        <title>The ancient ancestry and fast evolution of plastids.</title>
        <authorList>
            <person name="Moore K.R."/>
            <person name="Magnabosco C."/>
            <person name="Momper L."/>
            <person name="Gold D.A."/>
            <person name="Bosak T."/>
            <person name="Fournier G.P."/>
        </authorList>
    </citation>
    <scope>NUCLEOTIDE SEQUENCE [LARGE SCALE GENOMIC DNA]</scope>
    <source>
        <strain evidence="3 4">CCALA 037</strain>
    </source>
</reference>
<evidence type="ECO:0000256" key="1">
    <source>
        <dbReference type="SAM" id="MobiDB-lite"/>
    </source>
</evidence>